<evidence type="ECO:0000313" key="3">
    <source>
        <dbReference type="EMBL" id="SHE24680.1"/>
    </source>
</evidence>
<organism evidence="3 4">
    <name type="scientific">Actinomyces glycerinitolerans</name>
    <dbReference type="NCBI Taxonomy" id="1892869"/>
    <lineage>
        <taxon>Bacteria</taxon>
        <taxon>Bacillati</taxon>
        <taxon>Actinomycetota</taxon>
        <taxon>Actinomycetes</taxon>
        <taxon>Actinomycetales</taxon>
        <taxon>Actinomycetaceae</taxon>
        <taxon>Actinomyces</taxon>
    </lineage>
</organism>
<dbReference type="OrthoDB" id="3247493at2"/>
<dbReference type="Pfam" id="PF04422">
    <property type="entry name" value="FrhB_FdhB_N"/>
    <property type="match status" value="1"/>
</dbReference>
<reference evidence="4" key="1">
    <citation type="submission" date="2016-09" db="EMBL/GenBank/DDBJ databases">
        <authorList>
            <person name="Strepis N."/>
        </authorList>
    </citation>
    <scope>NUCLEOTIDE SEQUENCE [LARGE SCALE GENOMIC DNA]</scope>
</reference>
<dbReference type="GO" id="GO:0090415">
    <property type="term" value="F:7-hydroxymethyl chlorophyll a reductase activity"/>
    <property type="evidence" value="ECO:0007669"/>
    <property type="project" value="TreeGrafter"/>
</dbReference>
<dbReference type="Pfam" id="PF04432">
    <property type="entry name" value="FrhB_FdhB_C"/>
    <property type="match status" value="1"/>
</dbReference>
<dbReference type="PANTHER" id="PTHR31332">
    <property type="entry name" value="7-HYDROXYMETHYL CHLOROPHYLL A REDUCTASE, CHLOROPLASTIC"/>
    <property type="match status" value="1"/>
</dbReference>
<dbReference type="EMBL" id="FQTT01000009">
    <property type="protein sequence ID" value="SHE24680.1"/>
    <property type="molecule type" value="Genomic_DNA"/>
</dbReference>
<dbReference type="InterPro" id="IPR045220">
    <property type="entry name" value="FRHB/FDHB/HCAR-like"/>
</dbReference>
<dbReference type="InterPro" id="IPR007525">
    <property type="entry name" value="FrhB_FdhB_C"/>
</dbReference>
<accession>A0A1M4RXQ4</accession>
<protein>
    <submittedName>
        <fullName evidence="3">Uncharacterized protein</fullName>
    </submittedName>
</protein>
<feature type="domain" description="Coenzyme F420 hydrogenase/dehydrogenase beta subunit C-terminal" evidence="2">
    <location>
        <begin position="179"/>
        <end position="344"/>
    </location>
</feature>
<feature type="domain" description="Coenzyme F420 hydrogenase/dehydrogenase beta subunit N-terminal" evidence="1">
    <location>
        <begin position="95"/>
        <end position="168"/>
    </location>
</feature>
<name>A0A1M4RXQ4_9ACTO</name>
<dbReference type="PANTHER" id="PTHR31332:SF0">
    <property type="entry name" value="7-HYDROXYMETHYL CHLOROPHYLL A REDUCTASE, CHLOROPLASTIC"/>
    <property type="match status" value="1"/>
</dbReference>
<dbReference type="STRING" id="1892869.ACGLYG10_0889"/>
<dbReference type="Proteomes" id="UP000184291">
    <property type="component" value="Unassembled WGS sequence"/>
</dbReference>
<dbReference type="AlphaFoldDB" id="A0A1M4RXQ4"/>
<proteinExistence type="predicted"/>
<dbReference type="GO" id="GO:0033354">
    <property type="term" value="P:chlorophyll cycle"/>
    <property type="evidence" value="ECO:0007669"/>
    <property type="project" value="TreeGrafter"/>
</dbReference>
<dbReference type="RefSeq" id="WP_073328325.1">
    <property type="nucleotide sequence ID" value="NZ_FQTT01000009.1"/>
</dbReference>
<keyword evidence="4" id="KW-1185">Reference proteome</keyword>
<gene>
    <name evidence="3" type="ORF">ACGLYG10_0889</name>
</gene>
<evidence type="ECO:0000313" key="4">
    <source>
        <dbReference type="Proteomes" id="UP000184291"/>
    </source>
</evidence>
<evidence type="ECO:0000259" key="1">
    <source>
        <dbReference type="Pfam" id="PF04422"/>
    </source>
</evidence>
<evidence type="ECO:0000259" key="2">
    <source>
        <dbReference type="Pfam" id="PF04432"/>
    </source>
</evidence>
<sequence>MTGISKRPVNVATEINRVVDSLNCSGCGLCAQFEGVTMQLQGGFMRPTVSPEAASRMDSEELRHFRASCPGIRTQAQRPAGVQWDSDFGPVLGAWEAYATDETIRHQGSSGGVLTAIASWLLESGRACRVVGARKDRDDPSHTLTQTVEAAQEVLTLAGSRYAPAANAAAPDAATSGTAFIGKPCEAQAIRSLSRERGQRPIILSFFCAGTPDQRATDRLLDELFTGTDADRTRPLCDMRYRGHGWPGEFTAVAADGTTVSTSYSESWGRALGPTVQWRCRVCPDGVGEYSDITASDFWRATPDGYPDFTEGAGVSALLARTPQGLEIIRDAAKAGVISVSPLDLDDLRAVQPYQHGRRDFLVSRRTAARLMGLRTPRMTGFGIWRRALRRPRDSWHQLRGSISRLRRKFSVDWPWGRHKPGTRRGCAGAVQR</sequence>
<dbReference type="InterPro" id="IPR007516">
    <property type="entry name" value="Co_F420_Hydgase/DH_bsu_N"/>
</dbReference>